<feature type="transmembrane region" description="Helical" evidence="1">
    <location>
        <begin position="101"/>
        <end position="118"/>
    </location>
</feature>
<dbReference type="EMBL" id="JALKII010000014">
    <property type="protein sequence ID" value="MCK0538795.1"/>
    <property type="molecule type" value="Genomic_DNA"/>
</dbReference>
<keyword evidence="1" id="KW-1133">Transmembrane helix</keyword>
<feature type="transmembrane region" description="Helical" evidence="1">
    <location>
        <begin position="40"/>
        <end position="60"/>
    </location>
</feature>
<name>A0ABT0EAC4_9GAMM</name>
<reference evidence="2" key="1">
    <citation type="submission" date="2022-04" db="EMBL/GenBank/DDBJ databases">
        <title>Alcanivorax sp. CY1518 draft genome sequence.</title>
        <authorList>
            <person name="Zhao G."/>
            <person name="An M."/>
        </authorList>
    </citation>
    <scope>NUCLEOTIDE SEQUENCE</scope>
    <source>
        <strain evidence="2">CY1518</strain>
    </source>
</reference>
<proteinExistence type="predicted"/>
<dbReference type="RefSeq" id="WP_246953758.1">
    <property type="nucleotide sequence ID" value="NZ_JALKII010000014.1"/>
</dbReference>
<dbReference type="Proteomes" id="UP001165524">
    <property type="component" value="Unassembled WGS sequence"/>
</dbReference>
<evidence type="ECO:0000256" key="1">
    <source>
        <dbReference type="SAM" id="Phobius"/>
    </source>
</evidence>
<keyword evidence="3" id="KW-1185">Reference proteome</keyword>
<organism evidence="2 3">
    <name type="scientific">Alcanivorax quisquiliarum</name>
    <dbReference type="NCBI Taxonomy" id="2933565"/>
    <lineage>
        <taxon>Bacteria</taxon>
        <taxon>Pseudomonadati</taxon>
        <taxon>Pseudomonadota</taxon>
        <taxon>Gammaproteobacteria</taxon>
        <taxon>Oceanospirillales</taxon>
        <taxon>Alcanivoracaceae</taxon>
        <taxon>Alcanivorax</taxon>
    </lineage>
</organism>
<protein>
    <submittedName>
        <fullName evidence="2">Uncharacterized protein</fullName>
    </submittedName>
</protein>
<keyword evidence="1" id="KW-0812">Transmembrane</keyword>
<gene>
    <name evidence="2" type="ORF">MU846_13855</name>
</gene>
<comment type="caution">
    <text evidence="2">The sequence shown here is derived from an EMBL/GenBank/DDBJ whole genome shotgun (WGS) entry which is preliminary data.</text>
</comment>
<keyword evidence="1" id="KW-0472">Membrane</keyword>
<evidence type="ECO:0000313" key="3">
    <source>
        <dbReference type="Proteomes" id="UP001165524"/>
    </source>
</evidence>
<sequence>MLFLLIFPVLVAGFLACHIHPYHFYKLHRYEGQYLYLKSAEMGLKCFGLAFLVAVATHYLAPDEAAIGHQTFSLDFSSWLAGAMVVMGAENNHEASKMAWFFILSSLTFFSAALLKWWGHLHLRLRFGAWDSRIYVIGELLEDSPLDNLLFNLSLHKDKYVMLTLSDRKVYVGKVISLGEPTETSGMDKDISIMPLMSGYRDKDALKVTFTTFYEEVEADIYLSLRQDAIISASEFDFVAYRKWNPPGEDVATGSTAAG</sequence>
<evidence type="ECO:0000313" key="2">
    <source>
        <dbReference type="EMBL" id="MCK0538795.1"/>
    </source>
</evidence>
<accession>A0ABT0EAC4</accession>